<reference evidence="3" key="1">
    <citation type="submission" date="2016-10" db="EMBL/GenBank/DDBJ databases">
        <authorList>
            <person name="Varghese N."/>
            <person name="Submissions S."/>
        </authorList>
    </citation>
    <scope>NUCLEOTIDE SEQUENCE [LARGE SCALE GENOMIC DNA]</scope>
    <source>
        <strain evidence="3">IBRC-M 10043</strain>
    </source>
</reference>
<name>A0A1H8PEF9_9EURY</name>
<dbReference type="AlphaFoldDB" id="A0A1H8PEF9"/>
<sequence>MPSRSDQLYSTDRFEPKPIETLDSGFERVGARNTPFTIRDPPTGPVPEIKRQALELHNERPCESRRRDELRHEQITLDIDTWREDMSTFDFPGVDTIPEVVRLQRAGAAAEIAQELFGIGTVNRGIQFEDPAVRGRYFRGGGPIEVSDSNSDFPGWQKGVTLAHEVGHGIDDHIDVKTGYASSRGEVFEDEEQLTEATALSERLRGPMVQSDIPGATDYRRHPTEKAADTFAAMIIEPERSRELAPGVTARFEAFFGEFFGRYDDRVQELNESWVERDNDTV</sequence>
<evidence type="ECO:0000313" key="3">
    <source>
        <dbReference type="Proteomes" id="UP000198775"/>
    </source>
</evidence>
<evidence type="ECO:0000256" key="1">
    <source>
        <dbReference type="SAM" id="MobiDB-lite"/>
    </source>
</evidence>
<dbReference type="Proteomes" id="UP000198775">
    <property type="component" value="Unassembled WGS sequence"/>
</dbReference>
<accession>A0A1H8PEF9</accession>
<feature type="compositionally biased region" description="Basic and acidic residues" evidence="1">
    <location>
        <begin position="12"/>
        <end position="30"/>
    </location>
</feature>
<keyword evidence="3" id="KW-1185">Reference proteome</keyword>
<proteinExistence type="predicted"/>
<feature type="compositionally biased region" description="Polar residues" evidence="1">
    <location>
        <begin position="1"/>
        <end position="10"/>
    </location>
</feature>
<organism evidence="2 3">
    <name type="scientific">Halorientalis persicus</name>
    <dbReference type="NCBI Taxonomy" id="1367881"/>
    <lineage>
        <taxon>Archaea</taxon>
        <taxon>Methanobacteriati</taxon>
        <taxon>Methanobacteriota</taxon>
        <taxon>Stenosarchaea group</taxon>
        <taxon>Halobacteria</taxon>
        <taxon>Halobacteriales</taxon>
        <taxon>Haloarculaceae</taxon>
        <taxon>Halorientalis</taxon>
    </lineage>
</organism>
<feature type="region of interest" description="Disordered" evidence="1">
    <location>
        <begin position="1"/>
        <end position="47"/>
    </location>
</feature>
<evidence type="ECO:0000313" key="2">
    <source>
        <dbReference type="EMBL" id="SEO40147.1"/>
    </source>
</evidence>
<gene>
    <name evidence="2" type="ORF">SAMN05216388_101220</name>
</gene>
<protein>
    <recommendedName>
        <fullName evidence="4">IrrE N-terminal-like domain-containing protein</fullName>
    </recommendedName>
</protein>
<dbReference type="EMBL" id="FOCX01000012">
    <property type="protein sequence ID" value="SEO40147.1"/>
    <property type="molecule type" value="Genomic_DNA"/>
</dbReference>
<evidence type="ECO:0008006" key="4">
    <source>
        <dbReference type="Google" id="ProtNLM"/>
    </source>
</evidence>